<reference evidence="1" key="1">
    <citation type="submission" date="2021-01" db="EMBL/GenBank/DDBJ databases">
        <authorList>
            <person name="Corre E."/>
            <person name="Pelletier E."/>
            <person name="Niang G."/>
            <person name="Scheremetjew M."/>
            <person name="Finn R."/>
            <person name="Kale V."/>
            <person name="Holt S."/>
            <person name="Cochrane G."/>
            <person name="Meng A."/>
            <person name="Brown T."/>
            <person name="Cohen L."/>
        </authorList>
    </citation>
    <scope>NUCLEOTIDE SEQUENCE</scope>
    <source>
        <strain evidence="1">CCMP722</strain>
    </source>
</reference>
<organism evidence="1">
    <name type="scientific">Pyramimonas obovata</name>
    <dbReference type="NCBI Taxonomy" id="1411642"/>
    <lineage>
        <taxon>Eukaryota</taxon>
        <taxon>Viridiplantae</taxon>
        <taxon>Chlorophyta</taxon>
        <taxon>Pyramimonadophyceae</taxon>
        <taxon>Pyramimonadales</taxon>
        <taxon>Pyramimonadaceae</taxon>
        <taxon>Pyramimonas</taxon>
        <taxon>Pyramimonas incertae sedis</taxon>
    </lineage>
</organism>
<sequence>MAMSVTANVMHSMVVRPRASTVGRCQLRMVSNVPTSKAHVSWRATGARRPLSVVSVASKDEKWHEVANEAAREEIVEMCFGAIAEGDEGALNECLVEAEAELEAEAQMDAKDNMKDMHQYLEQHKVDFTKKN</sequence>
<name>A0A7S0WMT7_9CHLO</name>
<dbReference type="AlphaFoldDB" id="A0A7S0WMT7"/>
<evidence type="ECO:0000313" key="1">
    <source>
        <dbReference type="EMBL" id="CAD8673841.1"/>
    </source>
</evidence>
<protein>
    <submittedName>
        <fullName evidence="1">Uncharacterized protein</fullName>
    </submittedName>
</protein>
<accession>A0A7S0WMT7</accession>
<proteinExistence type="predicted"/>
<dbReference type="EMBL" id="HBFA01023509">
    <property type="protein sequence ID" value="CAD8673841.1"/>
    <property type="molecule type" value="Transcribed_RNA"/>
</dbReference>
<gene>
    <name evidence="1" type="ORF">POBO1169_LOCUS11969</name>
</gene>